<keyword evidence="9 11" id="KW-0472">Membrane</keyword>
<dbReference type="PANTHER" id="PTHR18945">
    <property type="entry name" value="NEUROTRANSMITTER GATED ION CHANNEL"/>
    <property type="match status" value="1"/>
</dbReference>
<keyword evidence="6 11" id="KW-0732">Signal</keyword>
<dbReference type="CDD" id="cd19049">
    <property type="entry name" value="LGIC_TM_anion"/>
    <property type="match status" value="1"/>
</dbReference>
<feature type="compositionally biased region" description="Polar residues" evidence="12">
    <location>
        <begin position="145"/>
        <end position="154"/>
    </location>
</feature>
<evidence type="ECO:0000256" key="9">
    <source>
        <dbReference type="ARBA" id="ARBA00023136"/>
    </source>
</evidence>
<dbReference type="Gene3D" id="2.70.170.10">
    <property type="entry name" value="Neurotransmitter-gated ion-channel ligand-binding domain"/>
    <property type="match status" value="1"/>
</dbReference>
<evidence type="ECO:0000256" key="5">
    <source>
        <dbReference type="ARBA" id="ARBA00022692"/>
    </source>
</evidence>
<dbReference type="SUPFAM" id="SSF90112">
    <property type="entry name" value="Neurotransmitter-gated ion-channel transmembrane pore"/>
    <property type="match status" value="1"/>
</dbReference>
<feature type="region of interest" description="Disordered" evidence="12">
    <location>
        <begin position="133"/>
        <end position="177"/>
    </location>
</feature>
<dbReference type="PROSITE" id="PS00236">
    <property type="entry name" value="NEUROTR_ION_CHANNEL"/>
    <property type="match status" value="1"/>
</dbReference>
<name>A0A2P2IAN3_9CRUS</name>
<dbReference type="GO" id="GO:0004888">
    <property type="term" value="F:transmembrane signaling receptor activity"/>
    <property type="evidence" value="ECO:0007669"/>
    <property type="project" value="InterPro"/>
</dbReference>
<proteinExistence type="evidence at transcript level"/>
<evidence type="ECO:0000313" key="15">
    <source>
        <dbReference type="EMBL" id="LAB71077.1"/>
    </source>
</evidence>
<dbReference type="PRINTS" id="PR00253">
    <property type="entry name" value="GABAARECEPTR"/>
</dbReference>
<evidence type="ECO:0000256" key="1">
    <source>
        <dbReference type="ARBA" id="ARBA00004141"/>
    </source>
</evidence>
<keyword evidence="15" id="KW-0675">Receptor</keyword>
<dbReference type="CDD" id="cd18990">
    <property type="entry name" value="LGIC_ECD_GABAAR"/>
    <property type="match status" value="1"/>
</dbReference>
<comment type="similarity">
    <text evidence="11">Belongs to the ligand-gated ion channel (TC 1.A.9) family.</text>
</comment>
<evidence type="ECO:0000256" key="10">
    <source>
        <dbReference type="ARBA" id="ARBA00023303"/>
    </source>
</evidence>
<dbReference type="Pfam" id="PF02932">
    <property type="entry name" value="Neur_chan_memb"/>
    <property type="match status" value="1"/>
</dbReference>
<evidence type="ECO:0000256" key="11">
    <source>
        <dbReference type="RuleBase" id="RU000687"/>
    </source>
</evidence>
<dbReference type="InterPro" id="IPR006028">
    <property type="entry name" value="GABAA/Glycine_rcpt"/>
</dbReference>
<feature type="transmembrane region" description="Helical" evidence="11">
    <location>
        <begin position="554"/>
        <end position="573"/>
    </location>
</feature>
<evidence type="ECO:0000256" key="12">
    <source>
        <dbReference type="SAM" id="MobiDB-lite"/>
    </source>
</evidence>
<keyword evidence="4" id="KW-1003">Cell membrane</keyword>
<dbReference type="NCBIfam" id="TIGR00860">
    <property type="entry name" value="LIC"/>
    <property type="match status" value="1"/>
</dbReference>
<reference evidence="15" key="1">
    <citation type="journal article" date="2018" name="Biosci. Biotechnol. Biochem.">
        <title>Polysaccharide hydrolase of the hadal zone amphipods Hirondellea gigas.</title>
        <authorList>
            <person name="Kobayashi H."/>
            <person name="Nagahama T."/>
            <person name="Arai W."/>
            <person name="Sasagawa Y."/>
            <person name="Umeda M."/>
            <person name="Hayashi T."/>
            <person name="Nikaido I."/>
            <person name="Watanabe H."/>
            <person name="Oguri K."/>
            <person name="Kitazato H."/>
            <person name="Fujioka K."/>
            <person name="Kido Y."/>
            <person name="Takami H."/>
        </authorList>
    </citation>
    <scope>NUCLEOTIDE SEQUENCE</scope>
    <source>
        <tissue evidence="15">Whole body</tissue>
    </source>
</reference>
<evidence type="ECO:0000256" key="6">
    <source>
        <dbReference type="ARBA" id="ARBA00022729"/>
    </source>
</evidence>
<feature type="signal peptide" evidence="11">
    <location>
        <begin position="1"/>
        <end position="27"/>
    </location>
</feature>
<evidence type="ECO:0000259" key="14">
    <source>
        <dbReference type="Pfam" id="PF02932"/>
    </source>
</evidence>
<keyword evidence="3 11" id="KW-0813">Transport</keyword>
<feature type="transmembrane region" description="Helical" evidence="11">
    <location>
        <begin position="394"/>
        <end position="413"/>
    </location>
</feature>
<feature type="chain" id="PRO_5022263132" evidence="11">
    <location>
        <begin position="28"/>
        <end position="585"/>
    </location>
</feature>
<dbReference type="InterPro" id="IPR036734">
    <property type="entry name" value="Neur_chan_lig-bd_sf"/>
</dbReference>
<keyword evidence="5 11" id="KW-0812">Transmembrane</keyword>
<evidence type="ECO:0000256" key="4">
    <source>
        <dbReference type="ARBA" id="ARBA00022475"/>
    </source>
</evidence>
<dbReference type="GO" id="GO:0005886">
    <property type="term" value="C:plasma membrane"/>
    <property type="evidence" value="ECO:0007669"/>
    <property type="project" value="UniProtKB-SubCell"/>
</dbReference>
<dbReference type="InterPro" id="IPR018000">
    <property type="entry name" value="Neurotransmitter_ion_chnl_CS"/>
</dbReference>
<dbReference type="InterPro" id="IPR036719">
    <property type="entry name" value="Neuro-gated_channel_TM_sf"/>
</dbReference>
<protein>
    <submittedName>
        <fullName evidence="15">Glycine receptor subunit alphaZ1-like</fullName>
    </submittedName>
</protein>
<organism evidence="15">
    <name type="scientific">Hirondellea gigas</name>
    <dbReference type="NCBI Taxonomy" id="1518452"/>
    <lineage>
        <taxon>Eukaryota</taxon>
        <taxon>Metazoa</taxon>
        <taxon>Ecdysozoa</taxon>
        <taxon>Arthropoda</taxon>
        <taxon>Crustacea</taxon>
        <taxon>Multicrustacea</taxon>
        <taxon>Malacostraca</taxon>
        <taxon>Eumalacostraca</taxon>
        <taxon>Peracarida</taxon>
        <taxon>Amphipoda</taxon>
        <taxon>Amphilochidea</taxon>
        <taxon>Lysianassida</taxon>
        <taxon>Lysianassidira</taxon>
        <taxon>Lysianassoidea</taxon>
        <taxon>Lysianassidae</taxon>
        <taxon>Hirondellea</taxon>
    </lineage>
</organism>
<feature type="domain" description="Neurotransmitter-gated ion-channel ligand-binding" evidence="13">
    <location>
        <begin position="183"/>
        <end position="388"/>
    </location>
</feature>
<feature type="domain" description="Neurotransmitter-gated ion-channel transmembrane" evidence="14">
    <location>
        <begin position="396"/>
        <end position="485"/>
    </location>
</feature>
<feature type="transmembrane region" description="Helical" evidence="11">
    <location>
        <begin position="455"/>
        <end position="477"/>
    </location>
</feature>
<evidence type="ECO:0000256" key="7">
    <source>
        <dbReference type="ARBA" id="ARBA00022989"/>
    </source>
</evidence>
<comment type="subcellular location">
    <subcellularLocation>
        <location evidence="2">Cell membrane</location>
    </subcellularLocation>
    <subcellularLocation>
        <location evidence="1">Membrane</location>
        <topology evidence="1">Multi-pass membrane protein</topology>
    </subcellularLocation>
</comment>
<sequence length="585" mass="66388">MRVYRALLLLLLTSLVNIGCFITPVRCFEYIRESHVWDQFLNSSDSIISINNDGFYSDTYNDFHSSIYSDSISDSNVLINNEDSNIYNINGNNEVLNSIIKKDHNPINHKDHNIINNTANSINTMNKFNIPDDDGFNSTTSSSNGYTSEPNSTGSDKDEVSSHVTRETNSVLPSLRRSSSSQTEILGRLLRGYDVNEWPHSYYGKRTDVHVQMFINSFGSLNAVGMDFRIDLFLRQTWQDPRLAYSDKRKYLTLMESKVQKKIWRPDTYFDNVKEAKIHQVTLPNVMLRIGKMGDILYSMRFTLLLSCYMNFQDFPFDIQECDSVIASFASTKDMVSYHWYDKNPIMFPDDLEIAEFDLLSNSTVETTLHFATGHFSGLIARFTLRRQNGHHILQTYVPTILIVSISWVSFWLDPTAVPGRITLGVTTLLTLTTLATGVRQILPPISYVKAIDVWVGMCMVMVFGALLEFTIVNWLATTKVSSRRKRASILSSSLSSSSSDIYIGAVDDSDDAAGWGGIGASYPPVNTQSTGSGKPPTVTHMKAARIVDRISRAMFPAIFFLFNIFYWPYYIFMQYGETSREMFS</sequence>
<evidence type="ECO:0000256" key="8">
    <source>
        <dbReference type="ARBA" id="ARBA00023065"/>
    </source>
</evidence>
<dbReference type="GO" id="GO:0005230">
    <property type="term" value="F:extracellular ligand-gated monoatomic ion channel activity"/>
    <property type="evidence" value="ECO:0007669"/>
    <property type="project" value="InterPro"/>
</dbReference>
<dbReference type="InterPro" id="IPR038050">
    <property type="entry name" value="Neuro_actylchol_rec"/>
</dbReference>
<evidence type="ECO:0000259" key="13">
    <source>
        <dbReference type="Pfam" id="PF02931"/>
    </source>
</evidence>
<accession>A0A2P2IAN3</accession>
<dbReference type="InterPro" id="IPR006202">
    <property type="entry name" value="Neur_chan_lig-bd"/>
</dbReference>
<keyword evidence="7 11" id="KW-1133">Transmembrane helix</keyword>
<dbReference type="FunFam" id="2.70.170.10:FF:000045">
    <property type="entry name" value="Predicted protein"/>
    <property type="match status" value="1"/>
</dbReference>
<feature type="transmembrane region" description="Helical" evidence="11">
    <location>
        <begin position="422"/>
        <end position="443"/>
    </location>
</feature>
<dbReference type="Pfam" id="PF02931">
    <property type="entry name" value="Neur_chan_LBD"/>
    <property type="match status" value="1"/>
</dbReference>
<keyword evidence="10 11" id="KW-0407">Ion channel</keyword>
<dbReference type="AlphaFoldDB" id="A0A2P2IAN3"/>
<evidence type="ECO:0000256" key="3">
    <source>
        <dbReference type="ARBA" id="ARBA00022448"/>
    </source>
</evidence>
<dbReference type="InterPro" id="IPR006029">
    <property type="entry name" value="Neurotrans-gated_channel_TM"/>
</dbReference>
<evidence type="ECO:0000256" key="2">
    <source>
        <dbReference type="ARBA" id="ARBA00004236"/>
    </source>
</evidence>
<dbReference type="EMBL" id="IACF01005492">
    <property type="protein sequence ID" value="LAB71077.1"/>
    <property type="molecule type" value="mRNA"/>
</dbReference>
<dbReference type="SUPFAM" id="SSF63712">
    <property type="entry name" value="Nicotinic receptor ligand binding domain-like"/>
    <property type="match status" value="1"/>
</dbReference>
<dbReference type="GO" id="GO:0099095">
    <property type="term" value="F:ligand-gated monoatomic anion channel activity"/>
    <property type="evidence" value="ECO:0007669"/>
    <property type="project" value="UniProtKB-ARBA"/>
</dbReference>
<dbReference type="GO" id="GO:0005254">
    <property type="term" value="F:chloride channel activity"/>
    <property type="evidence" value="ECO:0007669"/>
    <property type="project" value="UniProtKB-ARBA"/>
</dbReference>
<dbReference type="Gene3D" id="1.20.58.390">
    <property type="entry name" value="Neurotransmitter-gated ion-channel transmembrane domain"/>
    <property type="match status" value="1"/>
</dbReference>
<dbReference type="PRINTS" id="PR00252">
    <property type="entry name" value="NRIONCHANNEL"/>
</dbReference>
<dbReference type="InterPro" id="IPR006201">
    <property type="entry name" value="Neur_channel"/>
</dbReference>
<keyword evidence="8 11" id="KW-0406">Ion transport</keyword>
<feature type="compositionally biased region" description="Basic and acidic residues" evidence="12">
    <location>
        <begin position="155"/>
        <end position="166"/>
    </location>
</feature>